<dbReference type="RefSeq" id="WP_011766356.1">
    <property type="nucleotide sequence ID" value="NC_008702.1"/>
</dbReference>
<keyword evidence="3" id="KW-1185">Reference proteome</keyword>
<dbReference type="AlphaFoldDB" id="A1K8U1"/>
<evidence type="ECO:0000313" key="2">
    <source>
        <dbReference type="EMBL" id="CAL95246.1"/>
    </source>
</evidence>
<dbReference type="KEGG" id="azo:azo2629"/>
<dbReference type="EMBL" id="AM406670">
    <property type="protein sequence ID" value="CAL95246.1"/>
    <property type="molecule type" value="Genomic_DNA"/>
</dbReference>
<proteinExistence type="predicted"/>
<keyword evidence="1" id="KW-1133">Transmembrane helix</keyword>
<sequence length="117" mass="12664">MATAVNLKNPSTGLVKTGYFGFSWTTLFFGFFPALFRGDFITFIGGFVIAMIIALATAGVGAFVISVIWAFMYNKYYTRRLIEKGYVLNDSPEVNRQAAEALGISVGSVATTPANNV</sequence>
<dbReference type="HOGENOM" id="CLU_128682_2_0_4"/>
<evidence type="ECO:0000313" key="3">
    <source>
        <dbReference type="Proteomes" id="UP000002588"/>
    </source>
</evidence>
<reference evidence="2 3" key="1">
    <citation type="journal article" date="2006" name="Nat. Biotechnol.">
        <title>Complete genome of the mutualistic, N2-fixing grass endophyte Azoarcus sp. strain BH72.</title>
        <authorList>
            <person name="Krause A."/>
            <person name="Ramakumar A."/>
            <person name="Bartels D."/>
            <person name="Battistoni F."/>
            <person name="Bekel T."/>
            <person name="Boch J."/>
            <person name="Boehm M."/>
            <person name="Friedrich F."/>
            <person name="Hurek T."/>
            <person name="Krause L."/>
            <person name="Linke B."/>
            <person name="McHardy A.C."/>
            <person name="Sarkar A."/>
            <person name="Schneiker S."/>
            <person name="Syed A.A."/>
            <person name="Thauer R."/>
            <person name="Vorhoelter F.-J."/>
            <person name="Weidner S."/>
            <person name="Puehler A."/>
            <person name="Reinhold-Hurek B."/>
            <person name="Kaiser O."/>
            <person name="Goesmann A."/>
        </authorList>
    </citation>
    <scope>NUCLEOTIDE SEQUENCE [LARGE SCALE GENOMIC DNA]</scope>
    <source>
        <strain evidence="2 3">BH72</strain>
    </source>
</reference>
<dbReference type="Proteomes" id="UP000002588">
    <property type="component" value="Chromosome"/>
</dbReference>
<feature type="transmembrane region" description="Helical" evidence="1">
    <location>
        <begin position="42"/>
        <end position="71"/>
    </location>
</feature>
<gene>
    <name evidence="2" type="ordered locus">azo2629</name>
</gene>
<protein>
    <submittedName>
        <fullName evidence="2">Conserved hypothetical membrane protein</fullName>
    </submittedName>
</protein>
<feature type="transmembrane region" description="Helical" evidence="1">
    <location>
        <begin position="17"/>
        <end position="36"/>
    </location>
</feature>
<name>A1K8U1_AZOSB</name>
<organism evidence="2 3">
    <name type="scientific">Azoarcus sp. (strain BH72)</name>
    <dbReference type="NCBI Taxonomy" id="418699"/>
    <lineage>
        <taxon>Bacteria</taxon>
        <taxon>Pseudomonadati</taxon>
        <taxon>Pseudomonadota</taxon>
        <taxon>Betaproteobacteria</taxon>
        <taxon>Rhodocyclales</taxon>
        <taxon>Zoogloeaceae</taxon>
        <taxon>Azoarcus</taxon>
    </lineage>
</organism>
<evidence type="ECO:0000256" key="1">
    <source>
        <dbReference type="SAM" id="Phobius"/>
    </source>
</evidence>
<accession>A1K8U1</accession>
<keyword evidence="1" id="KW-0472">Membrane</keyword>
<keyword evidence="1" id="KW-0812">Transmembrane</keyword>
<dbReference type="eggNOG" id="ENOG5032ZT4">
    <property type="taxonomic scope" value="Bacteria"/>
</dbReference>